<organism evidence="2">
    <name type="scientific">Anguilla anguilla</name>
    <name type="common">European freshwater eel</name>
    <name type="synonym">Muraena anguilla</name>
    <dbReference type="NCBI Taxonomy" id="7936"/>
    <lineage>
        <taxon>Eukaryota</taxon>
        <taxon>Metazoa</taxon>
        <taxon>Chordata</taxon>
        <taxon>Craniata</taxon>
        <taxon>Vertebrata</taxon>
        <taxon>Euteleostomi</taxon>
        <taxon>Actinopterygii</taxon>
        <taxon>Neopterygii</taxon>
        <taxon>Teleostei</taxon>
        <taxon>Anguilliformes</taxon>
        <taxon>Anguillidae</taxon>
        <taxon>Anguilla</taxon>
    </lineage>
</organism>
<protein>
    <submittedName>
        <fullName evidence="2">Uncharacterized protein</fullName>
    </submittedName>
</protein>
<dbReference type="EMBL" id="GBXM01066362">
    <property type="protein sequence ID" value="JAH42215.1"/>
    <property type="molecule type" value="Transcribed_RNA"/>
</dbReference>
<evidence type="ECO:0000256" key="1">
    <source>
        <dbReference type="SAM" id="MobiDB-lite"/>
    </source>
</evidence>
<accession>A0A0E9SNF2</accession>
<sequence length="33" mass="3815">MRRSKHRLHQPQHPNQKPNVSRKSAVVLSVLSV</sequence>
<name>A0A0E9SNF2_ANGAN</name>
<feature type="compositionally biased region" description="Polar residues" evidence="1">
    <location>
        <begin position="12"/>
        <end position="22"/>
    </location>
</feature>
<proteinExistence type="predicted"/>
<feature type="region of interest" description="Disordered" evidence="1">
    <location>
        <begin position="1"/>
        <end position="33"/>
    </location>
</feature>
<evidence type="ECO:0000313" key="2">
    <source>
        <dbReference type="EMBL" id="JAH42215.1"/>
    </source>
</evidence>
<feature type="compositionally biased region" description="Basic residues" evidence="1">
    <location>
        <begin position="1"/>
        <end position="10"/>
    </location>
</feature>
<reference evidence="2" key="2">
    <citation type="journal article" date="2015" name="Fish Shellfish Immunol.">
        <title>Early steps in the European eel (Anguilla anguilla)-Vibrio vulnificus interaction in the gills: Role of the RtxA13 toxin.</title>
        <authorList>
            <person name="Callol A."/>
            <person name="Pajuelo D."/>
            <person name="Ebbesson L."/>
            <person name="Teles M."/>
            <person name="MacKenzie S."/>
            <person name="Amaro C."/>
        </authorList>
    </citation>
    <scope>NUCLEOTIDE SEQUENCE</scope>
</reference>
<dbReference type="AlphaFoldDB" id="A0A0E9SNF2"/>
<reference evidence="2" key="1">
    <citation type="submission" date="2014-11" db="EMBL/GenBank/DDBJ databases">
        <authorList>
            <person name="Amaro Gonzalez C."/>
        </authorList>
    </citation>
    <scope>NUCLEOTIDE SEQUENCE</scope>
</reference>